<dbReference type="InterPro" id="IPR036890">
    <property type="entry name" value="HATPase_C_sf"/>
</dbReference>
<dbReference type="Pfam" id="PF13581">
    <property type="entry name" value="HATPase_c_2"/>
    <property type="match status" value="1"/>
</dbReference>
<dbReference type="AlphaFoldDB" id="A0A833HQT3"/>
<name>A0A833HQT3_9FIRM</name>
<gene>
    <name evidence="3" type="ORF">F8153_02965</name>
</gene>
<keyword evidence="3" id="KW-0418">Kinase</keyword>
<dbReference type="OrthoDB" id="9798941at2"/>
<dbReference type="CDD" id="cd16936">
    <property type="entry name" value="HATPase_RsbW-like"/>
    <property type="match status" value="1"/>
</dbReference>
<evidence type="ECO:0000256" key="1">
    <source>
        <dbReference type="ARBA" id="ARBA00022527"/>
    </source>
</evidence>
<dbReference type="SUPFAM" id="SSF55874">
    <property type="entry name" value="ATPase domain of HSP90 chaperone/DNA topoisomerase II/histidine kinase"/>
    <property type="match status" value="1"/>
</dbReference>
<proteinExistence type="predicted"/>
<protein>
    <submittedName>
        <fullName evidence="3">Histidine kinase</fullName>
    </submittedName>
</protein>
<reference evidence="3 4" key="1">
    <citation type="submission" date="2019-10" db="EMBL/GenBank/DDBJ databases">
        <title>Alkaliphilus serpentinus sp. nov. and Alkaliphilus pronyensis sp. nov., two novel anaerobic alkaliphilic species isolated from the serpentinized-hosted hydrothermal field of the Prony Bay (New Caledonia).</title>
        <authorList>
            <person name="Postec A."/>
        </authorList>
    </citation>
    <scope>NUCLEOTIDE SEQUENCE [LARGE SCALE GENOMIC DNA]</scope>
    <source>
        <strain evidence="3 4">LacT</strain>
    </source>
</reference>
<comment type="caution">
    <text evidence="3">The sequence shown here is derived from an EMBL/GenBank/DDBJ whole genome shotgun (WGS) entry which is preliminary data.</text>
</comment>
<dbReference type="InterPro" id="IPR003594">
    <property type="entry name" value="HATPase_dom"/>
</dbReference>
<keyword evidence="4" id="KW-1185">Reference proteome</keyword>
<accession>A0A833HQT3</accession>
<dbReference type="PANTHER" id="PTHR35526">
    <property type="entry name" value="ANTI-SIGMA-F FACTOR RSBW-RELATED"/>
    <property type="match status" value="1"/>
</dbReference>
<dbReference type="PANTHER" id="PTHR35526:SF3">
    <property type="entry name" value="ANTI-SIGMA-F FACTOR RSBW"/>
    <property type="match status" value="1"/>
</dbReference>
<evidence type="ECO:0000313" key="3">
    <source>
        <dbReference type="EMBL" id="KAB3532236.1"/>
    </source>
</evidence>
<feature type="domain" description="Histidine kinase/HSP90-like ATPase" evidence="2">
    <location>
        <begin position="12"/>
        <end position="134"/>
    </location>
</feature>
<dbReference type="EMBL" id="WBZB01000010">
    <property type="protein sequence ID" value="KAB3532236.1"/>
    <property type="molecule type" value="Genomic_DNA"/>
</dbReference>
<keyword evidence="3" id="KW-0808">Transferase</keyword>
<dbReference type="GO" id="GO:0004674">
    <property type="term" value="F:protein serine/threonine kinase activity"/>
    <property type="evidence" value="ECO:0007669"/>
    <property type="project" value="UniProtKB-KW"/>
</dbReference>
<evidence type="ECO:0000313" key="4">
    <source>
        <dbReference type="Proteomes" id="UP000465601"/>
    </source>
</evidence>
<dbReference type="Proteomes" id="UP000465601">
    <property type="component" value="Unassembled WGS sequence"/>
</dbReference>
<sequence length="141" mass="15821">MSIKKDHIKLSIPNRPEYVSVIRLTVAAIANRMGFDIEKIEDFKVAIAEACTNAITHGKHLKDDNFNIEFIVEDEKLTIYVQDNGKGYSAEKLESPDLNNLREGGLGVFIIKSLMDEVDIVSELGRGTTIKMSKYLGDDFQ</sequence>
<evidence type="ECO:0000259" key="2">
    <source>
        <dbReference type="Pfam" id="PF13581"/>
    </source>
</evidence>
<keyword evidence="1" id="KW-0723">Serine/threonine-protein kinase</keyword>
<organism evidence="3 4">
    <name type="scientific">Alkaliphilus serpentinus</name>
    <dbReference type="NCBI Taxonomy" id="1482731"/>
    <lineage>
        <taxon>Bacteria</taxon>
        <taxon>Bacillati</taxon>
        <taxon>Bacillota</taxon>
        <taxon>Clostridia</taxon>
        <taxon>Peptostreptococcales</taxon>
        <taxon>Natronincolaceae</taxon>
        <taxon>Alkaliphilus</taxon>
    </lineage>
</organism>
<dbReference type="Gene3D" id="3.30.565.10">
    <property type="entry name" value="Histidine kinase-like ATPase, C-terminal domain"/>
    <property type="match status" value="1"/>
</dbReference>
<dbReference type="InterPro" id="IPR050267">
    <property type="entry name" value="Anti-sigma-factor_SerPK"/>
</dbReference>